<evidence type="ECO:0000313" key="1">
    <source>
        <dbReference type="EMBL" id="EYB90929.1"/>
    </source>
</evidence>
<comment type="caution">
    <text evidence="1">The sequence shown here is derived from an EMBL/GenBank/DDBJ whole genome shotgun (WGS) entry which is preliminary data.</text>
</comment>
<dbReference type="EMBL" id="JARK01001548">
    <property type="protein sequence ID" value="EYB90929.1"/>
    <property type="molecule type" value="Genomic_DNA"/>
</dbReference>
<organism evidence="1 2">
    <name type="scientific">Ancylostoma ceylanicum</name>
    <dbReference type="NCBI Taxonomy" id="53326"/>
    <lineage>
        <taxon>Eukaryota</taxon>
        <taxon>Metazoa</taxon>
        <taxon>Ecdysozoa</taxon>
        <taxon>Nematoda</taxon>
        <taxon>Chromadorea</taxon>
        <taxon>Rhabditida</taxon>
        <taxon>Rhabditina</taxon>
        <taxon>Rhabditomorpha</taxon>
        <taxon>Strongyloidea</taxon>
        <taxon>Ancylostomatidae</taxon>
        <taxon>Ancylostomatinae</taxon>
        <taxon>Ancylostoma</taxon>
    </lineage>
</organism>
<sequence length="213" mass="23770">MENDYKERLSRKRRATWAAFGYRREASDQLTSHKLRAQLFDSTVLPALCYAAEPLKSTVSGRMNDYYGGLSMKHVNDKGAAMRVVHTADAARYPPRLLWYQFIELGVAPGLVAQGRGSNLSNLSGLAGAQSLERPVLVVSLTNEAEQLFSSSKHYSLVSVGCYLRLNRTFHEHLDSSMLRMSIAMIVIATTLADPVPCTGWHVFMNNGHCYRV</sequence>
<evidence type="ECO:0000313" key="2">
    <source>
        <dbReference type="Proteomes" id="UP000024635"/>
    </source>
</evidence>
<proteinExistence type="predicted"/>
<reference evidence="2" key="1">
    <citation type="journal article" date="2015" name="Nat. Genet.">
        <title>The genome and transcriptome of the zoonotic hookworm Ancylostoma ceylanicum identify infection-specific gene families.</title>
        <authorList>
            <person name="Schwarz E.M."/>
            <person name="Hu Y."/>
            <person name="Antoshechkin I."/>
            <person name="Miller M.M."/>
            <person name="Sternberg P.W."/>
            <person name="Aroian R.V."/>
        </authorList>
    </citation>
    <scope>NUCLEOTIDE SEQUENCE</scope>
    <source>
        <strain evidence="2">HY135</strain>
    </source>
</reference>
<gene>
    <name evidence="1" type="primary">Acey_s0212.g2240</name>
    <name evidence="1" type="ORF">Y032_0212g2240</name>
</gene>
<dbReference type="OrthoDB" id="5842672at2759"/>
<dbReference type="Proteomes" id="UP000024635">
    <property type="component" value="Unassembled WGS sequence"/>
</dbReference>
<protein>
    <submittedName>
        <fullName evidence="1">Uncharacterized protein</fullName>
    </submittedName>
</protein>
<dbReference type="AlphaFoldDB" id="A0A016SKT9"/>
<name>A0A016SKT9_9BILA</name>
<accession>A0A016SKT9</accession>
<keyword evidence="2" id="KW-1185">Reference proteome</keyword>